<comment type="subunit">
    <text evidence="3">Homotetramer.</text>
</comment>
<comment type="catalytic activity">
    <reaction evidence="11">
        <text>mandelate + O2 = phenylglyoxylate + H2O2</text>
        <dbReference type="Rhea" id="RHEA:68968"/>
        <dbReference type="ChEBI" id="CHEBI:15379"/>
        <dbReference type="ChEBI" id="CHEBI:16240"/>
        <dbReference type="ChEBI" id="CHEBI:25147"/>
        <dbReference type="ChEBI" id="CHEBI:36656"/>
    </reaction>
</comment>
<evidence type="ECO:0000313" key="19">
    <source>
        <dbReference type="Proteomes" id="UP000050828"/>
    </source>
</evidence>
<feature type="active site" description="Proton acceptor" evidence="15">
    <location>
        <position position="266"/>
    </location>
</feature>
<dbReference type="InterPro" id="IPR037396">
    <property type="entry name" value="FMN_HAD"/>
</dbReference>
<feature type="binding site" evidence="16">
    <location>
        <position position="269"/>
    </location>
    <ligand>
        <name>glyoxylate</name>
        <dbReference type="ChEBI" id="CHEBI:36655"/>
    </ligand>
</feature>
<dbReference type="InterPro" id="IPR012133">
    <property type="entry name" value="Alpha-hydoxy_acid_DH_FMN"/>
</dbReference>
<feature type="binding site" evidence="16">
    <location>
        <position position="266"/>
    </location>
    <ligand>
        <name>glyoxylate</name>
        <dbReference type="ChEBI" id="CHEBI:36655"/>
    </ligand>
</feature>
<feature type="binding site" evidence="16">
    <location>
        <position position="242"/>
    </location>
    <ligand>
        <name>FMN</name>
        <dbReference type="ChEBI" id="CHEBI:58210"/>
    </ligand>
</feature>
<proteinExistence type="inferred from homology"/>
<evidence type="ECO:0000256" key="3">
    <source>
        <dbReference type="ARBA" id="ARBA00011881"/>
    </source>
</evidence>
<dbReference type="PROSITE" id="PS00557">
    <property type="entry name" value="FMN_HYDROXY_ACID_DH_1"/>
    <property type="match status" value="1"/>
</dbReference>
<organism evidence="18 19">
    <name type="scientific">Latilactobacillus curvatus JCM 1096 = DSM 20019</name>
    <dbReference type="NCBI Taxonomy" id="1293592"/>
    <lineage>
        <taxon>Bacteria</taxon>
        <taxon>Bacillati</taxon>
        <taxon>Bacillota</taxon>
        <taxon>Bacilli</taxon>
        <taxon>Lactobacillales</taxon>
        <taxon>Lactobacillaceae</taxon>
        <taxon>Latilactobacillus</taxon>
    </lineage>
</organism>
<dbReference type="GO" id="GO:0010181">
    <property type="term" value="F:FMN binding"/>
    <property type="evidence" value="ECO:0007669"/>
    <property type="project" value="InterPro"/>
</dbReference>
<comment type="catalytic activity">
    <reaction evidence="12">
        <text>2-hydroxyoctadecanoate + O2 = 2-oxooctadecanoate + H2O2</text>
        <dbReference type="Rhea" id="RHEA:68964"/>
        <dbReference type="ChEBI" id="CHEBI:15379"/>
        <dbReference type="ChEBI" id="CHEBI:16240"/>
        <dbReference type="ChEBI" id="CHEBI:17162"/>
        <dbReference type="ChEBI" id="CHEBI:76724"/>
    </reaction>
</comment>
<comment type="catalytic activity">
    <reaction evidence="10">
        <text>(S)-lactate + O2 = pyruvate + H2O2</text>
        <dbReference type="Rhea" id="RHEA:55868"/>
        <dbReference type="ChEBI" id="CHEBI:15361"/>
        <dbReference type="ChEBI" id="CHEBI:15379"/>
        <dbReference type="ChEBI" id="CHEBI:16240"/>
        <dbReference type="ChEBI" id="CHEBI:16651"/>
    </reaction>
    <physiologicalReaction direction="left-to-right" evidence="10">
        <dbReference type="Rhea" id="RHEA:55869"/>
    </physiologicalReaction>
</comment>
<evidence type="ECO:0000256" key="13">
    <source>
        <dbReference type="ARBA" id="ARBA00052949"/>
    </source>
</evidence>
<evidence type="ECO:0000259" key="17">
    <source>
        <dbReference type="PROSITE" id="PS51349"/>
    </source>
</evidence>
<evidence type="ECO:0000256" key="12">
    <source>
        <dbReference type="ARBA" id="ARBA00050773"/>
    </source>
</evidence>
<name>A0AAJ0LFL1_LATCU</name>
<dbReference type="AlphaFoldDB" id="A0AAJ0LFL1"/>
<keyword evidence="6 16" id="KW-0288">FMN</keyword>
<feature type="binding site" evidence="16">
    <location>
        <position position="43"/>
    </location>
    <ligand>
        <name>glyoxylate</name>
        <dbReference type="ChEBI" id="CHEBI:36655"/>
    </ligand>
</feature>
<comment type="catalytic activity">
    <reaction evidence="13">
        <text>2-hydroxyoctanoate + O2 = 2-oxooctanoate + H2O2</text>
        <dbReference type="Rhea" id="RHEA:67940"/>
        <dbReference type="ChEBI" id="CHEBI:15379"/>
        <dbReference type="ChEBI" id="CHEBI:16240"/>
        <dbReference type="ChEBI" id="CHEBI:133514"/>
        <dbReference type="ChEBI" id="CHEBI:176689"/>
    </reaction>
</comment>
<dbReference type="Proteomes" id="UP000050828">
    <property type="component" value="Unassembled WGS sequence"/>
</dbReference>
<comment type="cofactor">
    <cofactor evidence="2">
        <name>FMN</name>
        <dbReference type="ChEBI" id="CHEBI:58210"/>
    </cofactor>
</comment>
<feature type="binding site" evidence="16">
    <location>
        <position position="184"/>
    </location>
    <ligand>
        <name>glyoxylate</name>
        <dbReference type="ChEBI" id="CHEBI:36655"/>
    </ligand>
</feature>
<dbReference type="EC" id="1.1.3.15" evidence="4"/>
<evidence type="ECO:0000256" key="14">
    <source>
        <dbReference type="ARBA" id="ARBA00079803"/>
    </source>
</evidence>
<reference evidence="18 19" key="1">
    <citation type="journal article" date="2015" name="Genome Announc.">
        <title>Expanding the biotechnology potential of lactobacilli through comparative genomics of 213 strains and associated genera.</title>
        <authorList>
            <person name="Sun Z."/>
            <person name="Harris H.M."/>
            <person name="McCann A."/>
            <person name="Guo C."/>
            <person name="Argimon S."/>
            <person name="Zhang W."/>
            <person name="Yang X."/>
            <person name="Jeffery I.B."/>
            <person name="Cooney J.C."/>
            <person name="Kagawa T.F."/>
            <person name="Liu W."/>
            <person name="Song Y."/>
            <person name="Salvetti E."/>
            <person name="Wrobel A."/>
            <person name="Rasinkangas P."/>
            <person name="Parkhill J."/>
            <person name="Rea M.C."/>
            <person name="O'Sullivan O."/>
            <person name="Ritari J."/>
            <person name="Douillard F.P."/>
            <person name="Paul Ross R."/>
            <person name="Yang R."/>
            <person name="Briner A.E."/>
            <person name="Felis G.E."/>
            <person name="de Vos W.M."/>
            <person name="Barrangou R."/>
            <person name="Klaenhammer T.R."/>
            <person name="Caufield P.W."/>
            <person name="Cui Y."/>
            <person name="Zhang H."/>
            <person name="O'Toole P.W."/>
        </authorList>
    </citation>
    <scope>NUCLEOTIDE SEQUENCE [LARGE SCALE GENOMIC DNA]</scope>
    <source>
        <strain evidence="18 19">DSM 20019</strain>
    </source>
</reference>
<feature type="binding site" evidence="16">
    <location>
        <position position="147"/>
    </location>
    <ligand>
        <name>FMN</name>
        <dbReference type="ChEBI" id="CHEBI:58210"/>
    </ligand>
</feature>
<dbReference type="InterPro" id="IPR008259">
    <property type="entry name" value="FMN_hydac_DH_AS"/>
</dbReference>
<dbReference type="FunFam" id="3.20.20.70:FF:000029">
    <property type="entry name" value="L-lactate dehydrogenase"/>
    <property type="match status" value="1"/>
</dbReference>
<keyword evidence="7" id="KW-0560">Oxidoreductase</keyword>
<dbReference type="SUPFAM" id="SSF51395">
    <property type="entry name" value="FMN-linked oxidoreductases"/>
    <property type="match status" value="1"/>
</dbReference>
<evidence type="ECO:0000256" key="7">
    <source>
        <dbReference type="ARBA" id="ARBA00023002"/>
    </source>
</evidence>
<dbReference type="GO" id="GO:0003973">
    <property type="term" value="F:(S)-2-hydroxy-acid oxidase activity"/>
    <property type="evidence" value="ECO:0007669"/>
    <property type="project" value="UniProtKB-EC"/>
</dbReference>
<evidence type="ECO:0000256" key="16">
    <source>
        <dbReference type="PIRSR" id="PIRSR000138-2"/>
    </source>
</evidence>
<protein>
    <recommendedName>
        <fullName evidence="9">L-lactate oxidase</fullName>
        <ecNumber evidence="4">1.1.3.15</ecNumber>
    </recommendedName>
    <alternativeName>
        <fullName evidence="14">(S)-2-hydroxy-acid oxidase</fullName>
    </alternativeName>
</protein>
<evidence type="ECO:0000256" key="1">
    <source>
        <dbReference type="ARBA" id="ARBA00000616"/>
    </source>
</evidence>
<comment type="caution">
    <text evidence="18">The sequence shown here is derived from an EMBL/GenBank/DDBJ whole genome shotgun (WGS) entry which is preliminary data.</text>
</comment>
<dbReference type="PROSITE" id="PS51349">
    <property type="entry name" value="FMN_HYDROXY_ACID_DH_2"/>
    <property type="match status" value="1"/>
</dbReference>
<dbReference type="InterPro" id="IPR013785">
    <property type="entry name" value="Aldolase_TIM"/>
</dbReference>
<feature type="binding site" evidence="16">
    <location>
        <begin position="96"/>
        <end position="98"/>
    </location>
    <ligand>
        <name>FMN</name>
        <dbReference type="ChEBI" id="CHEBI:58210"/>
    </ligand>
</feature>
<keyword evidence="5 16" id="KW-0285">Flavoprotein</keyword>
<feature type="binding site" evidence="16">
    <location>
        <begin position="320"/>
        <end position="321"/>
    </location>
    <ligand>
        <name>FMN</name>
        <dbReference type="ChEBI" id="CHEBI:58210"/>
    </ligand>
</feature>
<gene>
    <name evidence="18" type="ORF">FC08_GL001653</name>
</gene>
<evidence type="ECO:0000256" key="4">
    <source>
        <dbReference type="ARBA" id="ARBA00013087"/>
    </source>
</evidence>
<feature type="binding site" evidence="16">
    <location>
        <begin position="297"/>
        <end position="301"/>
    </location>
    <ligand>
        <name>FMN</name>
        <dbReference type="ChEBI" id="CHEBI:58210"/>
    </ligand>
</feature>
<comment type="similarity">
    <text evidence="8">Belongs to the FMN-dependent alpha-hydroxy acid dehydrogenase family.</text>
</comment>
<evidence type="ECO:0000256" key="2">
    <source>
        <dbReference type="ARBA" id="ARBA00001917"/>
    </source>
</evidence>
<evidence type="ECO:0000256" key="5">
    <source>
        <dbReference type="ARBA" id="ARBA00022630"/>
    </source>
</evidence>
<dbReference type="Pfam" id="PF01070">
    <property type="entry name" value="FMN_dh"/>
    <property type="match status" value="1"/>
</dbReference>
<feature type="binding site" evidence="16">
    <location>
        <position position="125"/>
    </location>
    <ligand>
        <name>FMN</name>
        <dbReference type="ChEBI" id="CHEBI:58210"/>
    </ligand>
</feature>
<dbReference type="InterPro" id="IPR000262">
    <property type="entry name" value="FMN-dep_DH"/>
</dbReference>
<accession>A0AAJ0LFL1</accession>
<feature type="binding site" evidence="16">
    <location>
        <position position="264"/>
    </location>
    <ligand>
        <name>FMN</name>
        <dbReference type="ChEBI" id="CHEBI:58210"/>
    </ligand>
</feature>
<dbReference type="PIRSF" id="PIRSF000138">
    <property type="entry name" value="Al-hdrx_acd_dh"/>
    <property type="match status" value="1"/>
</dbReference>
<dbReference type="Gene3D" id="3.20.20.70">
    <property type="entry name" value="Aldolase class I"/>
    <property type="match status" value="1"/>
</dbReference>
<dbReference type="PANTHER" id="PTHR10578:SF107">
    <property type="entry name" value="2-HYDROXYACID OXIDASE 1"/>
    <property type="match status" value="1"/>
</dbReference>
<feature type="binding site" evidence="16">
    <location>
        <position position="175"/>
    </location>
    <ligand>
        <name>FMN</name>
        <dbReference type="ChEBI" id="CHEBI:58210"/>
    </ligand>
</feature>
<sequence length="373" mass="40171">MGGVIMTIEKYQAGSAEQPLDIINLYDLEKEAGEVVPKGGFGYIYSGAGDLYTINENITAFNHKYIAPRVLQDIENPDTTTEIFGDHLTSPIIMAPVAAHKLVNTKGEAATAKGVADYGSILTMSSFASASIDDMATAADGAPQWFQLYMSKDNDINRKILDEAMAHNVKAIVLTADATVGGNRETDKRNHFTFPVGLPIVEAYQTGVGQTMDAVYKSAKQRLNPKDVEFISEYTHLPVFVKGIQTAEDVEIALQAGAKGIWVSNHGGRQLDGGPAAFDSLHVVAKAVNKRVPIVFDSGVRRGQHVFKALAEGADIVAIGRPVIYGLALGGAQGVQSVFNYLQKELELVMQLAGTHNIDEVKATHLVDNHYGN</sequence>
<comment type="catalytic activity">
    <reaction evidence="1">
        <text>a (2S)-2-hydroxycarboxylate + O2 = a 2-oxocarboxylate + H2O2</text>
        <dbReference type="Rhea" id="RHEA:16789"/>
        <dbReference type="ChEBI" id="CHEBI:15379"/>
        <dbReference type="ChEBI" id="CHEBI:16240"/>
        <dbReference type="ChEBI" id="CHEBI:35179"/>
        <dbReference type="ChEBI" id="CHEBI:58123"/>
        <dbReference type="EC" id="1.1.3.15"/>
    </reaction>
</comment>
<evidence type="ECO:0000256" key="8">
    <source>
        <dbReference type="ARBA" id="ARBA00024042"/>
    </source>
</evidence>
<evidence type="ECO:0000256" key="6">
    <source>
        <dbReference type="ARBA" id="ARBA00022643"/>
    </source>
</evidence>
<dbReference type="EMBL" id="AZDL01000008">
    <property type="protein sequence ID" value="KRK93134.1"/>
    <property type="molecule type" value="Genomic_DNA"/>
</dbReference>
<evidence type="ECO:0000256" key="15">
    <source>
        <dbReference type="PIRSR" id="PIRSR000138-1"/>
    </source>
</evidence>
<dbReference type="PANTHER" id="PTHR10578">
    <property type="entry name" value="S -2-HYDROXY-ACID OXIDASE-RELATED"/>
    <property type="match status" value="1"/>
</dbReference>
<evidence type="ECO:0000256" key="10">
    <source>
        <dbReference type="ARBA" id="ARBA00048754"/>
    </source>
</evidence>
<evidence type="ECO:0000313" key="18">
    <source>
        <dbReference type="EMBL" id="KRK93134.1"/>
    </source>
</evidence>
<dbReference type="CDD" id="cd04737">
    <property type="entry name" value="LOX_like_FMN"/>
    <property type="match status" value="1"/>
</dbReference>
<evidence type="ECO:0000256" key="11">
    <source>
        <dbReference type="ARBA" id="ARBA00050549"/>
    </source>
</evidence>
<evidence type="ECO:0000256" key="9">
    <source>
        <dbReference type="ARBA" id="ARBA00029513"/>
    </source>
</evidence>
<feature type="domain" description="FMN hydroxy acid dehydrogenase" evidence="17">
    <location>
        <begin position="17"/>
        <end position="371"/>
    </location>
</feature>
<feature type="binding site" evidence="16">
    <location>
        <position position="149"/>
    </location>
    <ligand>
        <name>glyoxylate</name>
        <dbReference type="ChEBI" id="CHEBI:36655"/>
    </ligand>
</feature>